<reference evidence="3" key="1">
    <citation type="submission" date="2016-10" db="EMBL/GenBank/DDBJ databases">
        <authorList>
            <person name="Varghese N."/>
            <person name="Submissions S."/>
        </authorList>
    </citation>
    <scope>NUCLEOTIDE SEQUENCE [LARGE SCALE GENOMIC DNA]</scope>
    <source>
        <strain evidence="3">DSM 17044</strain>
    </source>
</reference>
<feature type="region of interest" description="Disordered" evidence="1">
    <location>
        <begin position="81"/>
        <end position="122"/>
    </location>
</feature>
<dbReference type="AlphaFoldDB" id="A0A1H7ZPB4"/>
<protein>
    <submittedName>
        <fullName evidence="2">Uncharacterized protein</fullName>
    </submittedName>
</protein>
<evidence type="ECO:0000256" key="1">
    <source>
        <dbReference type="SAM" id="MobiDB-lite"/>
    </source>
</evidence>
<keyword evidence="3" id="KW-1185">Reference proteome</keyword>
<evidence type="ECO:0000313" key="3">
    <source>
        <dbReference type="Proteomes" id="UP000182719"/>
    </source>
</evidence>
<dbReference type="Proteomes" id="UP000182719">
    <property type="component" value="Unassembled WGS sequence"/>
</dbReference>
<gene>
    <name evidence="2" type="ORF">SAMN05444354_11990</name>
</gene>
<dbReference type="PANTHER" id="PTHR39431">
    <property type="entry name" value="FRPA/C-RELATED PROTEIN"/>
    <property type="match status" value="1"/>
</dbReference>
<sequence>MFINPRGNASSIPSNWAQSSAQGVSFSSFSFSVSLFSGQALSGLNKACGQQPQHAALQTLSSLFSAMSALQSFQGLGGRCGTPPPPCQTPPRPPCHKPPPPCSPPPTPPPGGPCHNPRPQQGKMWDVFFDAKSGTKTAQKSPLVLDLNGNGQADITGGNITGNGKLEGTTVKGFDLDLQNRQWTTKSVARRPGHNAPDMGAVSAQVLDANGKVVKQLSAAQVNELKKNKKTWNAAGGDMGLGLGQNLRAEFWDANGRLVGELKRDGTNKNQLQYFWGNANENEWTKPWDSAAGGDGMLVWDQDGDGKITSGKELFGHVDVDGKNTFKNGYEKLAHYFDRDGNGVVRGAELQGLKIWEDRNGDGITQNGELVDLAKHGVRQLNTRFNASDMSSSYGKFSPPSTPRPTETASGPQGASGQDGLQQSWQVFQMIEVLRLMQQYGLGQI</sequence>
<feature type="compositionally biased region" description="Polar residues" evidence="1">
    <location>
        <begin position="404"/>
        <end position="419"/>
    </location>
</feature>
<name>A0A1H7ZPB4_STIAU</name>
<dbReference type="PANTHER" id="PTHR39431:SF1">
    <property type="entry name" value="FRPA_C-RELATED PROTEIN"/>
    <property type="match status" value="1"/>
</dbReference>
<organism evidence="2 3">
    <name type="scientific">Stigmatella aurantiaca</name>
    <dbReference type="NCBI Taxonomy" id="41"/>
    <lineage>
        <taxon>Bacteria</taxon>
        <taxon>Pseudomonadati</taxon>
        <taxon>Myxococcota</taxon>
        <taxon>Myxococcia</taxon>
        <taxon>Myxococcales</taxon>
        <taxon>Cystobacterineae</taxon>
        <taxon>Archangiaceae</taxon>
        <taxon>Stigmatella</taxon>
    </lineage>
</organism>
<evidence type="ECO:0000313" key="2">
    <source>
        <dbReference type="EMBL" id="SEM60452.1"/>
    </source>
</evidence>
<dbReference type="EMBL" id="FOAP01000019">
    <property type="protein sequence ID" value="SEM60452.1"/>
    <property type="molecule type" value="Genomic_DNA"/>
</dbReference>
<accession>A0A1H7ZPB4</accession>
<proteinExistence type="predicted"/>
<feature type="compositionally biased region" description="Pro residues" evidence="1">
    <location>
        <begin position="82"/>
        <end position="112"/>
    </location>
</feature>
<dbReference type="RefSeq" id="WP_177241502.1">
    <property type="nucleotide sequence ID" value="NZ_FOAP01000019.1"/>
</dbReference>
<feature type="region of interest" description="Disordered" evidence="1">
    <location>
        <begin position="389"/>
        <end position="419"/>
    </location>
</feature>